<reference evidence="5" key="1">
    <citation type="submission" date="2015-08" db="EMBL/GenBank/DDBJ databases">
        <title>Fjat-10028 dsm 16317.</title>
        <authorList>
            <person name="Liu B."/>
            <person name="Wang J."/>
            <person name="Zhu Y."/>
            <person name="Liu G."/>
            <person name="Chen Q."/>
            <person name="Chen Z."/>
            <person name="Lan J."/>
            <person name="Che J."/>
            <person name="Ge C."/>
            <person name="Shi H."/>
            <person name="Pan Z."/>
            <person name="Liu X."/>
        </authorList>
    </citation>
    <scope>NUCLEOTIDE SEQUENCE [LARGE SCALE GENOMIC DNA]</scope>
    <source>
        <strain evidence="5">DSM 16317</strain>
    </source>
</reference>
<proteinExistence type="predicted"/>
<name>A0A0M0LB52_9BACL</name>
<dbReference type="STRING" id="263475.AMD00_20950"/>
<keyword evidence="1" id="KW-0560">Oxidoreductase</keyword>
<protein>
    <submittedName>
        <fullName evidence="4">Luciferase</fullName>
    </submittedName>
</protein>
<keyword evidence="2" id="KW-0503">Monooxygenase</keyword>
<organism evidence="4 5">
    <name type="scientific">Viridibacillus arvi</name>
    <dbReference type="NCBI Taxonomy" id="263475"/>
    <lineage>
        <taxon>Bacteria</taxon>
        <taxon>Bacillati</taxon>
        <taxon>Bacillota</taxon>
        <taxon>Bacilli</taxon>
        <taxon>Bacillales</taxon>
        <taxon>Caryophanaceae</taxon>
        <taxon>Viridibacillus</taxon>
    </lineage>
</organism>
<dbReference type="PANTHER" id="PTHR30137:SF8">
    <property type="entry name" value="BLR5498 PROTEIN"/>
    <property type="match status" value="1"/>
</dbReference>
<dbReference type="OrthoDB" id="9776438at2"/>
<dbReference type="Gene3D" id="3.20.20.30">
    <property type="entry name" value="Luciferase-like domain"/>
    <property type="match status" value="1"/>
</dbReference>
<dbReference type="InterPro" id="IPR036661">
    <property type="entry name" value="Luciferase-like_sf"/>
</dbReference>
<dbReference type="SUPFAM" id="SSF51679">
    <property type="entry name" value="Bacterial luciferase-like"/>
    <property type="match status" value="1"/>
</dbReference>
<keyword evidence="5" id="KW-1185">Reference proteome</keyword>
<dbReference type="AlphaFoldDB" id="A0A0M0LB52"/>
<dbReference type="Proteomes" id="UP000036867">
    <property type="component" value="Unassembled WGS sequence"/>
</dbReference>
<feature type="domain" description="Luciferase-like" evidence="3">
    <location>
        <begin position="1"/>
        <end position="305"/>
    </location>
</feature>
<evidence type="ECO:0000256" key="2">
    <source>
        <dbReference type="ARBA" id="ARBA00023033"/>
    </source>
</evidence>
<evidence type="ECO:0000256" key="1">
    <source>
        <dbReference type="ARBA" id="ARBA00023002"/>
    </source>
</evidence>
<dbReference type="RefSeq" id="WP_053418937.1">
    <property type="nucleotide sequence ID" value="NZ_LILB01000008.1"/>
</dbReference>
<dbReference type="InterPro" id="IPR011251">
    <property type="entry name" value="Luciferase-like_dom"/>
</dbReference>
<dbReference type="PANTHER" id="PTHR30137">
    <property type="entry name" value="LUCIFERASE-LIKE MONOOXYGENASE"/>
    <property type="match status" value="1"/>
</dbReference>
<comment type="caution">
    <text evidence="4">The sequence shown here is derived from an EMBL/GenBank/DDBJ whole genome shotgun (WGS) entry which is preliminary data.</text>
</comment>
<sequence length="342" mass="38145">MEFGVYTFADLGVDPQTGKLGNAKDRLQEVLKAAKLADEVGLQVFGVGEHHRLDYAISSVPVVLSAISQQTKNIQLTSATTVLSTVDPVRLYEDFATLDLLSNGRAEIMAGRGALVDSFQLFGYNLEQYNELFEEHLELFLKLNSEATITWKGNHRPALSNADISPRATNPIPVWVGVGGTPASAKRAGRYGVGMAIVILGDNPKCFVPLVEDYRTAFNAAGHPKEQCQLALTGHGYFTEDGKQARETFYTYFNNYWTYVNKQRNMFFHLDREDYDQMTSPEGSLFIGEPDEIIEKILKQHELLGHSRFLAQLDIGALPYKEVEKSIELLATKIMPGVNKYI</sequence>
<accession>A0A0M0LB52</accession>
<evidence type="ECO:0000259" key="3">
    <source>
        <dbReference type="Pfam" id="PF00296"/>
    </source>
</evidence>
<dbReference type="GO" id="GO:0004497">
    <property type="term" value="F:monooxygenase activity"/>
    <property type="evidence" value="ECO:0007669"/>
    <property type="project" value="UniProtKB-KW"/>
</dbReference>
<evidence type="ECO:0000313" key="4">
    <source>
        <dbReference type="EMBL" id="KOO48067.1"/>
    </source>
</evidence>
<dbReference type="EMBL" id="LILB01000008">
    <property type="protein sequence ID" value="KOO48067.1"/>
    <property type="molecule type" value="Genomic_DNA"/>
</dbReference>
<evidence type="ECO:0000313" key="5">
    <source>
        <dbReference type="Proteomes" id="UP000036867"/>
    </source>
</evidence>
<dbReference type="CDD" id="cd01097">
    <property type="entry name" value="Tetrahydromethanopterin_reductase"/>
    <property type="match status" value="1"/>
</dbReference>
<dbReference type="InterPro" id="IPR050766">
    <property type="entry name" value="Bact_Lucif_Oxidored"/>
</dbReference>
<dbReference type="GeneID" id="301138569"/>
<gene>
    <name evidence="4" type="ORF">AMD00_20950</name>
</gene>
<dbReference type="PATRIC" id="fig|263475.3.peg.3045"/>
<dbReference type="GO" id="GO:0016705">
    <property type="term" value="F:oxidoreductase activity, acting on paired donors, with incorporation or reduction of molecular oxygen"/>
    <property type="evidence" value="ECO:0007669"/>
    <property type="project" value="InterPro"/>
</dbReference>
<dbReference type="GO" id="GO:0005829">
    <property type="term" value="C:cytosol"/>
    <property type="evidence" value="ECO:0007669"/>
    <property type="project" value="TreeGrafter"/>
</dbReference>
<dbReference type="Pfam" id="PF00296">
    <property type="entry name" value="Bac_luciferase"/>
    <property type="match status" value="1"/>
</dbReference>